<keyword evidence="4" id="KW-1185">Reference proteome</keyword>
<keyword evidence="1" id="KW-0812">Transmembrane</keyword>
<dbReference type="OrthoDB" id="5653882at2"/>
<protein>
    <submittedName>
        <fullName evidence="3">Uncharacterized protein</fullName>
    </submittedName>
</protein>
<dbReference type="Proteomes" id="UP000254794">
    <property type="component" value="Unassembled WGS sequence"/>
</dbReference>
<organism evidence="3 4">
    <name type="scientific">Legionella busanensis</name>
    <dbReference type="NCBI Taxonomy" id="190655"/>
    <lineage>
        <taxon>Bacteria</taxon>
        <taxon>Pseudomonadati</taxon>
        <taxon>Pseudomonadota</taxon>
        <taxon>Gammaproteobacteria</taxon>
        <taxon>Legionellales</taxon>
        <taxon>Legionellaceae</taxon>
        <taxon>Legionella</taxon>
    </lineage>
</organism>
<gene>
    <name evidence="3" type="ORF">NCTC13316_01477</name>
</gene>
<feature type="transmembrane region" description="Helical" evidence="1">
    <location>
        <begin position="37"/>
        <end position="58"/>
    </location>
</feature>
<evidence type="ECO:0000256" key="1">
    <source>
        <dbReference type="SAM" id="Phobius"/>
    </source>
</evidence>
<reference evidence="3 4" key="1">
    <citation type="submission" date="2018-06" db="EMBL/GenBank/DDBJ databases">
        <authorList>
            <consortium name="Pathogen Informatics"/>
            <person name="Doyle S."/>
        </authorList>
    </citation>
    <scope>NUCLEOTIDE SEQUENCE [LARGE SCALE GENOMIC DNA]</scope>
    <source>
        <strain evidence="3 4">NCTC13316</strain>
    </source>
</reference>
<feature type="chain" id="PRO_5016995004" evidence="2">
    <location>
        <begin position="28"/>
        <end position="73"/>
    </location>
</feature>
<sequence>MKTILSKIINKFTLGLFIALTNSVAFAAGPVRSWSWSPGWIAGGVLVAAVIGGIIAFVGHDDDDDEANILFCQ</sequence>
<dbReference type="RefSeq" id="WP_115331022.1">
    <property type="nucleotide sequence ID" value="NZ_CAAAHP010000001.1"/>
</dbReference>
<evidence type="ECO:0000313" key="4">
    <source>
        <dbReference type="Proteomes" id="UP000254794"/>
    </source>
</evidence>
<keyword evidence="1" id="KW-1133">Transmembrane helix</keyword>
<evidence type="ECO:0000313" key="3">
    <source>
        <dbReference type="EMBL" id="STX51382.1"/>
    </source>
</evidence>
<feature type="signal peptide" evidence="2">
    <location>
        <begin position="1"/>
        <end position="27"/>
    </location>
</feature>
<accession>A0A378JT80</accession>
<evidence type="ECO:0000256" key="2">
    <source>
        <dbReference type="SAM" id="SignalP"/>
    </source>
</evidence>
<dbReference type="AlphaFoldDB" id="A0A378JT80"/>
<name>A0A378JT80_9GAMM</name>
<proteinExistence type="predicted"/>
<keyword evidence="1" id="KW-0472">Membrane</keyword>
<dbReference type="EMBL" id="UGOD01000001">
    <property type="protein sequence ID" value="STX51382.1"/>
    <property type="molecule type" value="Genomic_DNA"/>
</dbReference>
<keyword evidence="2" id="KW-0732">Signal</keyword>